<feature type="domain" description="N-(5'phosphoribosyl) anthranilate isomerase (PRAI)" evidence="10">
    <location>
        <begin position="4"/>
        <end position="207"/>
    </location>
</feature>
<dbReference type="PANTHER" id="PTHR42894">
    <property type="entry name" value="N-(5'-PHOSPHORIBOSYL)ANTHRANILATE ISOMERASE"/>
    <property type="match status" value="1"/>
</dbReference>
<gene>
    <name evidence="9" type="primary">trpF</name>
    <name evidence="11" type="ORF">I5907_16670</name>
</gene>
<evidence type="ECO:0000313" key="11">
    <source>
        <dbReference type="EMBL" id="MBG9377876.1"/>
    </source>
</evidence>
<evidence type="ECO:0000256" key="6">
    <source>
        <dbReference type="ARBA" id="ARBA00022822"/>
    </source>
</evidence>
<comment type="catalytic activity">
    <reaction evidence="1 9">
        <text>N-(5-phospho-beta-D-ribosyl)anthranilate = 1-(2-carboxyphenylamino)-1-deoxy-D-ribulose 5-phosphate</text>
        <dbReference type="Rhea" id="RHEA:21540"/>
        <dbReference type="ChEBI" id="CHEBI:18277"/>
        <dbReference type="ChEBI" id="CHEBI:58613"/>
        <dbReference type="EC" id="5.3.1.24"/>
    </reaction>
</comment>
<keyword evidence="5 9" id="KW-0028">Amino-acid biosynthesis</keyword>
<keyword evidence="6 9" id="KW-0822">Tryptophan biosynthesis</keyword>
<dbReference type="GO" id="GO:0004640">
    <property type="term" value="F:phosphoribosylanthranilate isomerase activity"/>
    <property type="evidence" value="ECO:0007669"/>
    <property type="project" value="UniProtKB-UniRule"/>
</dbReference>
<evidence type="ECO:0000256" key="9">
    <source>
        <dbReference type="HAMAP-Rule" id="MF_00135"/>
    </source>
</evidence>
<dbReference type="InterPro" id="IPR001240">
    <property type="entry name" value="PRAI_dom"/>
</dbReference>
<comment type="similarity">
    <text evidence="9">Belongs to the TrpF family.</text>
</comment>
<dbReference type="Pfam" id="PF00697">
    <property type="entry name" value="PRAI"/>
    <property type="match status" value="1"/>
</dbReference>
<name>A0A931GYU9_9BACT</name>
<sequence length="212" mass="24134">MRIKVCGMTKPEQVMQLDELGVEFAGFIFYPKSPRYVFKTMPATEIKKIRGSINKVGVFVNADPDEILKTVDACGLYLVQLHGDENPRTCERISNYVSVIKAFRISEDDNIAWKIREYYDPVDMYMFDTEGAGYGGTGKKFNWQLLKGQNIRKPFFLSGGISPGDADNLRQFKQDPVAKDLFAIDINSKFEIMPGLKDMNMIKDFVTQVKNT</sequence>
<dbReference type="GO" id="GO:0000162">
    <property type="term" value="P:L-tryptophan biosynthetic process"/>
    <property type="evidence" value="ECO:0007669"/>
    <property type="project" value="UniProtKB-UniRule"/>
</dbReference>
<dbReference type="CDD" id="cd00405">
    <property type="entry name" value="PRAI"/>
    <property type="match status" value="1"/>
</dbReference>
<dbReference type="InterPro" id="IPR011060">
    <property type="entry name" value="RibuloseP-bd_barrel"/>
</dbReference>
<keyword evidence="12" id="KW-1185">Reference proteome</keyword>
<dbReference type="AlphaFoldDB" id="A0A931GYU9"/>
<evidence type="ECO:0000313" key="12">
    <source>
        <dbReference type="Proteomes" id="UP000628448"/>
    </source>
</evidence>
<dbReference type="Gene3D" id="3.20.20.70">
    <property type="entry name" value="Aldolase class I"/>
    <property type="match status" value="1"/>
</dbReference>
<dbReference type="InterPro" id="IPR013785">
    <property type="entry name" value="Aldolase_TIM"/>
</dbReference>
<comment type="pathway">
    <text evidence="2 9">Amino-acid biosynthesis; L-tryptophan biosynthesis; L-tryptophan from chorismate: step 3/5.</text>
</comment>
<comment type="caution">
    <text evidence="11">The sequence shown here is derived from an EMBL/GenBank/DDBJ whole genome shotgun (WGS) entry which is preliminary data.</text>
</comment>
<evidence type="ECO:0000256" key="8">
    <source>
        <dbReference type="ARBA" id="ARBA00023235"/>
    </source>
</evidence>
<dbReference type="PANTHER" id="PTHR42894:SF1">
    <property type="entry name" value="N-(5'-PHOSPHORIBOSYL)ANTHRANILATE ISOMERASE"/>
    <property type="match status" value="1"/>
</dbReference>
<evidence type="ECO:0000256" key="5">
    <source>
        <dbReference type="ARBA" id="ARBA00022605"/>
    </source>
</evidence>
<keyword evidence="7 9" id="KW-0057">Aromatic amino acid biosynthesis</keyword>
<dbReference type="InterPro" id="IPR044643">
    <property type="entry name" value="TrpF_fam"/>
</dbReference>
<dbReference type="Proteomes" id="UP000628448">
    <property type="component" value="Unassembled WGS sequence"/>
</dbReference>
<evidence type="ECO:0000256" key="7">
    <source>
        <dbReference type="ARBA" id="ARBA00023141"/>
    </source>
</evidence>
<evidence type="ECO:0000256" key="2">
    <source>
        <dbReference type="ARBA" id="ARBA00004664"/>
    </source>
</evidence>
<dbReference type="EMBL" id="JADWYR010000002">
    <property type="protein sequence ID" value="MBG9377876.1"/>
    <property type="molecule type" value="Genomic_DNA"/>
</dbReference>
<keyword evidence="8 9" id="KW-0413">Isomerase</keyword>
<evidence type="ECO:0000259" key="10">
    <source>
        <dbReference type="Pfam" id="PF00697"/>
    </source>
</evidence>
<accession>A0A931GYU9</accession>
<dbReference type="SUPFAM" id="SSF51366">
    <property type="entry name" value="Ribulose-phoshate binding barrel"/>
    <property type="match status" value="1"/>
</dbReference>
<reference evidence="11" key="1">
    <citation type="submission" date="2020-11" db="EMBL/GenBank/DDBJ databases">
        <title>Bacterial whole genome sequence for Panacibacter sp. DH6.</title>
        <authorList>
            <person name="Le V."/>
            <person name="Ko S."/>
            <person name="Ahn C.-Y."/>
            <person name="Oh H.-M."/>
        </authorList>
    </citation>
    <scope>NUCLEOTIDE SEQUENCE</scope>
    <source>
        <strain evidence="11">DH6</strain>
    </source>
</reference>
<organism evidence="11 12">
    <name type="scientific">Panacibacter microcysteis</name>
    <dbReference type="NCBI Taxonomy" id="2793269"/>
    <lineage>
        <taxon>Bacteria</taxon>
        <taxon>Pseudomonadati</taxon>
        <taxon>Bacteroidota</taxon>
        <taxon>Chitinophagia</taxon>
        <taxon>Chitinophagales</taxon>
        <taxon>Chitinophagaceae</taxon>
        <taxon>Panacibacter</taxon>
    </lineage>
</organism>
<evidence type="ECO:0000256" key="1">
    <source>
        <dbReference type="ARBA" id="ARBA00001164"/>
    </source>
</evidence>
<protein>
    <recommendedName>
        <fullName evidence="4 9">N-(5'-phosphoribosyl)anthranilate isomerase</fullName>
        <shortName evidence="9">PRAI</shortName>
        <ecNumber evidence="3 9">5.3.1.24</ecNumber>
    </recommendedName>
</protein>
<evidence type="ECO:0000256" key="3">
    <source>
        <dbReference type="ARBA" id="ARBA00012572"/>
    </source>
</evidence>
<dbReference type="EC" id="5.3.1.24" evidence="3 9"/>
<dbReference type="HAMAP" id="MF_00135">
    <property type="entry name" value="PRAI"/>
    <property type="match status" value="1"/>
</dbReference>
<proteinExistence type="inferred from homology"/>
<evidence type="ECO:0000256" key="4">
    <source>
        <dbReference type="ARBA" id="ARBA00022272"/>
    </source>
</evidence>